<gene>
    <name evidence="1" type="ORF">GCK32_014904</name>
</gene>
<comment type="caution">
    <text evidence="1">The sequence shown here is derived from an EMBL/GenBank/DDBJ whole genome shotgun (WGS) entry which is preliminary data.</text>
</comment>
<protein>
    <submittedName>
        <fullName evidence="1">Uncharacterized protein</fullName>
    </submittedName>
</protein>
<evidence type="ECO:0000313" key="2">
    <source>
        <dbReference type="Proteomes" id="UP001331761"/>
    </source>
</evidence>
<dbReference type="AlphaFoldDB" id="A0AAN8EVJ1"/>
<dbReference type="Proteomes" id="UP001331761">
    <property type="component" value="Unassembled WGS sequence"/>
</dbReference>
<organism evidence="1 2">
    <name type="scientific">Trichostrongylus colubriformis</name>
    <name type="common">Black scour worm</name>
    <dbReference type="NCBI Taxonomy" id="6319"/>
    <lineage>
        <taxon>Eukaryota</taxon>
        <taxon>Metazoa</taxon>
        <taxon>Ecdysozoa</taxon>
        <taxon>Nematoda</taxon>
        <taxon>Chromadorea</taxon>
        <taxon>Rhabditida</taxon>
        <taxon>Rhabditina</taxon>
        <taxon>Rhabditomorpha</taxon>
        <taxon>Strongyloidea</taxon>
        <taxon>Trichostrongylidae</taxon>
        <taxon>Trichostrongylus</taxon>
    </lineage>
</organism>
<evidence type="ECO:0000313" key="1">
    <source>
        <dbReference type="EMBL" id="KAK5965165.1"/>
    </source>
</evidence>
<proteinExistence type="predicted"/>
<sequence>MEWFKVLSVMAFRACCNHRLITTRLRWHFYRPFFIVEAPRSNL</sequence>
<name>A0AAN8EVJ1_TRICO</name>
<dbReference type="EMBL" id="WIXE01024938">
    <property type="protein sequence ID" value="KAK5965165.1"/>
    <property type="molecule type" value="Genomic_DNA"/>
</dbReference>
<keyword evidence="2" id="KW-1185">Reference proteome</keyword>
<accession>A0AAN8EVJ1</accession>
<reference evidence="1 2" key="1">
    <citation type="submission" date="2019-10" db="EMBL/GenBank/DDBJ databases">
        <title>Assembly and Annotation for the nematode Trichostrongylus colubriformis.</title>
        <authorList>
            <person name="Martin J."/>
        </authorList>
    </citation>
    <scope>NUCLEOTIDE SEQUENCE [LARGE SCALE GENOMIC DNA]</scope>
    <source>
        <strain evidence="1">G859</strain>
        <tissue evidence="1">Whole worm</tissue>
    </source>
</reference>